<keyword evidence="2 3" id="KW-0694">RNA-binding</keyword>
<dbReference type="PANTHER" id="PTHR24012">
    <property type="entry name" value="RNA BINDING PROTEIN"/>
    <property type="match status" value="1"/>
</dbReference>
<reference evidence="6" key="1">
    <citation type="journal article" date="2020" name="Stud. Mycol.">
        <title>101 Dothideomycetes genomes: a test case for predicting lifestyles and emergence of pathogens.</title>
        <authorList>
            <person name="Haridas S."/>
            <person name="Albert R."/>
            <person name="Binder M."/>
            <person name="Bloem J."/>
            <person name="Labutti K."/>
            <person name="Salamov A."/>
            <person name="Andreopoulos B."/>
            <person name="Baker S."/>
            <person name="Barry K."/>
            <person name="Bills G."/>
            <person name="Bluhm B."/>
            <person name="Cannon C."/>
            <person name="Castanera R."/>
            <person name="Culley D."/>
            <person name="Daum C."/>
            <person name="Ezra D."/>
            <person name="Gonzalez J."/>
            <person name="Henrissat B."/>
            <person name="Kuo A."/>
            <person name="Liang C."/>
            <person name="Lipzen A."/>
            <person name="Lutzoni F."/>
            <person name="Magnuson J."/>
            <person name="Mondo S."/>
            <person name="Nolan M."/>
            <person name="Ohm R."/>
            <person name="Pangilinan J."/>
            <person name="Park H.-J."/>
            <person name="Ramirez L."/>
            <person name="Alfaro M."/>
            <person name="Sun H."/>
            <person name="Tritt A."/>
            <person name="Yoshinaga Y."/>
            <person name="Zwiers L.-H."/>
            <person name="Turgeon B."/>
            <person name="Goodwin S."/>
            <person name="Spatafora J."/>
            <person name="Crous P."/>
            <person name="Grigoriev I."/>
        </authorList>
    </citation>
    <scope>NUCLEOTIDE SEQUENCE</scope>
    <source>
        <strain evidence="6">CBS 119687</strain>
    </source>
</reference>
<evidence type="ECO:0000256" key="2">
    <source>
        <dbReference type="ARBA" id="ARBA00022884"/>
    </source>
</evidence>
<dbReference type="OrthoDB" id="3687416at2759"/>
<dbReference type="AlphaFoldDB" id="A0A6A6A4V5"/>
<dbReference type="GeneID" id="54409265"/>
<name>A0A6A6A4V5_9PLEO</name>
<organism evidence="6 7">
    <name type="scientific">Dothidotthia symphoricarpi CBS 119687</name>
    <dbReference type="NCBI Taxonomy" id="1392245"/>
    <lineage>
        <taxon>Eukaryota</taxon>
        <taxon>Fungi</taxon>
        <taxon>Dikarya</taxon>
        <taxon>Ascomycota</taxon>
        <taxon>Pezizomycotina</taxon>
        <taxon>Dothideomycetes</taxon>
        <taxon>Pleosporomycetidae</taxon>
        <taxon>Pleosporales</taxon>
        <taxon>Dothidotthiaceae</taxon>
        <taxon>Dothidotthia</taxon>
    </lineage>
</organism>
<evidence type="ECO:0000313" key="7">
    <source>
        <dbReference type="Proteomes" id="UP000799771"/>
    </source>
</evidence>
<keyword evidence="7" id="KW-1185">Reference proteome</keyword>
<dbReference type="InterPro" id="IPR000504">
    <property type="entry name" value="RRM_dom"/>
</dbReference>
<dbReference type="RefSeq" id="XP_033520023.1">
    <property type="nucleotide sequence ID" value="XM_033668833.1"/>
</dbReference>
<protein>
    <recommendedName>
        <fullName evidence="5">RRM domain-containing protein</fullName>
    </recommendedName>
</protein>
<evidence type="ECO:0000259" key="5">
    <source>
        <dbReference type="PROSITE" id="PS50102"/>
    </source>
</evidence>
<evidence type="ECO:0000256" key="3">
    <source>
        <dbReference type="PROSITE-ProRule" id="PRU00176"/>
    </source>
</evidence>
<dbReference type="EMBL" id="ML977515">
    <property type="protein sequence ID" value="KAF2125631.1"/>
    <property type="molecule type" value="Genomic_DNA"/>
</dbReference>
<feature type="region of interest" description="Disordered" evidence="4">
    <location>
        <begin position="286"/>
        <end position="312"/>
    </location>
</feature>
<dbReference type="SUPFAM" id="SSF54928">
    <property type="entry name" value="RNA-binding domain, RBD"/>
    <property type="match status" value="3"/>
</dbReference>
<sequence length="381" mass="41872">MTPVVYLDRLPINSEPSFIHTVFDDDEKAGIKEIHTFPGGRGACAWVVFDSQENAENAAARYDGRQFGPVSQKTHASLKPESLIPTSATNTLTKFLHDRDNQIESRTVRITHLPENHTLRSMNALFGPMMEAFDCHEPEEDPYFGSYEPNEILHMKSPQPGVGLVQLAKPSMAVKVVREFAGTYLKNGTLDLRCVPDEEMEDLLVDTGPAHGKAIQLFVGGIKPGSSKADIQNIFTGYKVLDVRIPGGGKSFCFMFARQKDADAILAKYEKGFNFEGRTIRVNLADKGKKKGGGNPSTPGSPSTPRGSTTDLKVNNLPYGVAESTIRMLFQGFNVSKVVIRHGFAFVGIASNEVERAIQELNDKPIGEMNISVKVSERRKG</sequence>
<feature type="domain" description="RRM" evidence="5">
    <location>
        <begin position="310"/>
        <end position="378"/>
    </location>
</feature>
<dbReference type="InterPro" id="IPR035979">
    <property type="entry name" value="RBD_domain_sf"/>
</dbReference>
<dbReference type="Gene3D" id="3.30.70.330">
    <property type="match status" value="2"/>
</dbReference>
<dbReference type="InterPro" id="IPR012677">
    <property type="entry name" value="Nucleotide-bd_a/b_plait_sf"/>
</dbReference>
<evidence type="ECO:0000256" key="4">
    <source>
        <dbReference type="SAM" id="MobiDB-lite"/>
    </source>
</evidence>
<dbReference type="Pfam" id="PF00076">
    <property type="entry name" value="RRM_1"/>
    <property type="match status" value="1"/>
</dbReference>
<dbReference type="Proteomes" id="UP000799771">
    <property type="component" value="Unassembled WGS sequence"/>
</dbReference>
<accession>A0A6A6A4V5</accession>
<evidence type="ECO:0000313" key="6">
    <source>
        <dbReference type="EMBL" id="KAF2125631.1"/>
    </source>
</evidence>
<evidence type="ECO:0000256" key="1">
    <source>
        <dbReference type="ARBA" id="ARBA00022737"/>
    </source>
</evidence>
<dbReference type="SMART" id="SM00360">
    <property type="entry name" value="RRM"/>
    <property type="match status" value="4"/>
</dbReference>
<dbReference type="PROSITE" id="PS50102">
    <property type="entry name" value="RRM"/>
    <property type="match status" value="2"/>
</dbReference>
<feature type="domain" description="RRM" evidence="5">
    <location>
        <begin position="215"/>
        <end position="287"/>
    </location>
</feature>
<proteinExistence type="predicted"/>
<gene>
    <name evidence="6" type="ORF">P153DRAFT_369660</name>
</gene>
<dbReference type="CDD" id="cd00590">
    <property type="entry name" value="RRM_SF"/>
    <property type="match status" value="1"/>
</dbReference>
<keyword evidence="1" id="KW-0677">Repeat</keyword>
<feature type="compositionally biased region" description="Low complexity" evidence="4">
    <location>
        <begin position="296"/>
        <end position="310"/>
    </location>
</feature>
<dbReference type="GO" id="GO:0003723">
    <property type="term" value="F:RNA binding"/>
    <property type="evidence" value="ECO:0007669"/>
    <property type="project" value="UniProtKB-UniRule"/>
</dbReference>